<dbReference type="GO" id="GO:0070979">
    <property type="term" value="P:protein K11-linked ubiquitination"/>
    <property type="evidence" value="ECO:0007669"/>
    <property type="project" value="TreeGrafter"/>
</dbReference>
<dbReference type="PANTHER" id="PTHR12827">
    <property type="entry name" value="MEIOTIC CHECKPOINT REGULATOR TSG24 FAMILY MEMBER"/>
    <property type="match status" value="1"/>
</dbReference>
<dbReference type="EMBL" id="MLFT02000008">
    <property type="protein sequence ID" value="PHT40820.1"/>
    <property type="molecule type" value="Genomic_DNA"/>
</dbReference>
<evidence type="ECO:0000256" key="2">
    <source>
        <dbReference type="ARBA" id="ARBA00022737"/>
    </source>
</evidence>
<dbReference type="OrthoDB" id="1216894at2759"/>
<dbReference type="AlphaFoldDB" id="A0A2G2W6G8"/>
<dbReference type="GO" id="GO:0031145">
    <property type="term" value="P:anaphase-promoting complex-dependent catabolic process"/>
    <property type="evidence" value="ECO:0007669"/>
    <property type="project" value="TreeGrafter"/>
</dbReference>
<evidence type="ECO:0000256" key="4">
    <source>
        <dbReference type="ARBA" id="ARBA00023306"/>
    </source>
</evidence>
<evidence type="ECO:0000313" key="7">
    <source>
        <dbReference type="Proteomes" id="UP000224567"/>
    </source>
</evidence>
<dbReference type="Proteomes" id="UP000224567">
    <property type="component" value="Unassembled WGS sequence"/>
</dbReference>
<comment type="caution">
    <text evidence="6">The sequence shown here is derived from an EMBL/GenBank/DDBJ whole genome shotgun (WGS) entry which is preliminary data.</text>
</comment>
<reference evidence="6 7" key="1">
    <citation type="journal article" date="2017" name="Genome Biol.">
        <title>New reference genome sequences of hot pepper reveal the massive evolution of plant disease-resistance genes by retroduplication.</title>
        <authorList>
            <person name="Kim S."/>
            <person name="Park J."/>
            <person name="Yeom S.I."/>
            <person name="Kim Y.M."/>
            <person name="Seo E."/>
            <person name="Kim K.T."/>
            <person name="Kim M.S."/>
            <person name="Lee J.M."/>
            <person name="Cheong K."/>
            <person name="Shin H.S."/>
            <person name="Kim S.B."/>
            <person name="Han K."/>
            <person name="Lee J."/>
            <person name="Park M."/>
            <person name="Lee H.A."/>
            <person name="Lee H.Y."/>
            <person name="Lee Y."/>
            <person name="Oh S."/>
            <person name="Lee J.H."/>
            <person name="Choi E."/>
            <person name="Choi E."/>
            <person name="Lee S.E."/>
            <person name="Jeon J."/>
            <person name="Kim H."/>
            <person name="Choi G."/>
            <person name="Song H."/>
            <person name="Lee J."/>
            <person name="Lee S.C."/>
            <person name="Kwon J.K."/>
            <person name="Lee H.Y."/>
            <person name="Koo N."/>
            <person name="Hong Y."/>
            <person name="Kim R.W."/>
            <person name="Kang W.H."/>
            <person name="Huh J.H."/>
            <person name="Kang B.C."/>
            <person name="Yang T.J."/>
            <person name="Lee Y.H."/>
            <person name="Bennetzen J.L."/>
            <person name="Choi D."/>
        </authorList>
    </citation>
    <scope>NUCLEOTIDE SEQUENCE [LARGE SCALE GENOMIC DNA]</scope>
    <source>
        <strain evidence="7">cv. PBC81</strain>
    </source>
</reference>
<gene>
    <name evidence="6" type="ORF">CQW23_19674</name>
</gene>
<dbReference type="InterPro" id="IPR024990">
    <property type="entry name" value="Apc1"/>
</dbReference>
<name>A0A2G2W6G8_CAPBA</name>
<keyword evidence="7" id="KW-1185">Reference proteome</keyword>
<evidence type="ECO:0000259" key="5">
    <source>
        <dbReference type="Pfam" id="PF21282"/>
    </source>
</evidence>
<accession>A0A2G2W6G8</accession>
<dbReference type="GO" id="GO:0060090">
    <property type="term" value="F:molecular adaptor activity"/>
    <property type="evidence" value="ECO:0007669"/>
    <property type="project" value="TreeGrafter"/>
</dbReference>
<dbReference type="GO" id="GO:0007091">
    <property type="term" value="P:metaphase/anaphase transition of mitotic cell cycle"/>
    <property type="evidence" value="ECO:0007669"/>
    <property type="project" value="TreeGrafter"/>
</dbReference>
<reference evidence="7" key="2">
    <citation type="journal article" date="2017" name="J. Anim. Genet.">
        <title>Multiple reference genome sequences of hot pepper reveal the massive evolution of plant disease resistance genes by retroduplication.</title>
        <authorList>
            <person name="Kim S."/>
            <person name="Park J."/>
            <person name="Yeom S.-I."/>
            <person name="Kim Y.-M."/>
            <person name="Seo E."/>
            <person name="Kim K.-T."/>
            <person name="Kim M.-S."/>
            <person name="Lee J.M."/>
            <person name="Cheong K."/>
            <person name="Shin H.-S."/>
            <person name="Kim S.-B."/>
            <person name="Han K."/>
            <person name="Lee J."/>
            <person name="Park M."/>
            <person name="Lee H.-A."/>
            <person name="Lee H.-Y."/>
            <person name="Lee Y."/>
            <person name="Oh S."/>
            <person name="Lee J.H."/>
            <person name="Choi E."/>
            <person name="Choi E."/>
            <person name="Lee S.E."/>
            <person name="Jeon J."/>
            <person name="Kim H."/>
            <person name="Choi G."/>
            <person name="Song H."/>
            <person name="Lee J."/>
            <person name="Lee S.-C."/>
            <person name="Kwon J.-K."/>
            <person name="Lee H.-Y."/>
            <person name="Koo N."/>
            <person name="Hong Y."/>
            <person name="Kim R.W."/>
            <person name="Kang W.-H."/>
            <person name="Huh J.H."/>
            <person name="Kang B.-C."/>
            <person name="Yang T.-J."/>
            <person name="Lee Y.-H."/>
            <person name="Bennetzen J.L."/>
            <person name="Choi D."/>
        </authorList>
    </citation>
    <scope>NUCLEOTIDE SEQUENCE [LARGE SCALE GENOMIC DNA]</scope>
    <source>
        <strain evidence="7">cv. PBC81</strain>
    </source>
</reference>
<sequence length="379" mass="42024">MIKVNKEQRSQLQAMISKLTRGLRYAGSRDGNLQELLYRYALYFLNEIKPGSVSSGAFPKGLSRYIDRGSLETCLHLIVLSLCVVGTYLHKCKLIKFMARLYSEILLVQVMAGSGHLQTFKLLKYLRGRNSADGHLSFGNQMAVSLAIGFLFIGGGMQTFSTSKSSIAALLITLYPRLPTGPNDNRCHLQAFRHLYVLATEARCVQTVDVDSGLPVYCPLEVTVRETEQYAETSFYEVTPCILPERAVLKAVRVCGPRYWSQVINHIPEEKPWSSGDKGDVLSSGILYVKRKVGACSYVDDPAGCQSLLSRAMHKVFGLTRLRASAASRNCQDGDLVDQLISTFSSNPSLISFAQLCCDPNWNSRQVPVHSLPILKSIL</sequence>
<keyword evidence="4" id="KW-0131">Cell cycle</keyword>
<keyword evidence="1" id="KW-0132">Cell division</keyword>
<dbReference type="GO" id="GO:0005680">
    <property type="term" value="C:anaphase-promoting complex"/>
    <property type="evidence" value="ECO:0007669"/>
    <property type="project" value="InterPro"/>
</dbReference>
<evidence type="ECO:0000256" key="3">
    <source>
        <dbReference type="ARBA" id="ARBA00022776"/>
    </source>
</evidence>
<protein>
    <submittedName>
        <fullName evidence="6">Anaphase-promoting complex subunit 1</fullName>
    </submittedName>
</protein>
<feature type="domain" description="Anaphase-promoting complex subunit 1 beta-sandwich" evidence="5">
    <location>
        <begin position="203"/>
        <end position="291"/>
    </location>
</feature>
<dbReference type="GO" id="GO:0051301">
    <property type="term" value="P:cell division"/>
    <property type="evidence" value="ECO:0007669"/>
    <property type="project" value="UniProtKB-KW"/>
</dbReference>
<keyword evidence="2" id="KW-0677">Repeat</keyword>
<evidence type="ECO:0000256" key="1">
    <source>
        <dbReference type="ARBA" id="ARBA00022618"/>
    </source>
</evidence>
<evidence type="ECO:0000313" key="6">
    <source>
        <dbReference type="EMBL" id="PHT40820.1"/>
    </source>
</evidence>
<keyword evidence="3" id="KW-0498">Mitosis</keyword>
<dbReference type="STRING" id="33114.A0A2G2W6G8"/>
<dbReference type="Pfam" id="PF21282">
    <property type="entry name" value="APC1_3rd"/>
    <property type="match status" value="1"/>
</dbReference>
<dbReference type="PANTHER" id="PTHR12827:SF3">
    <property type="entry name" value="ANAPHASE-PROMOTING COMPLEX SUBUNIT 1"/>
    <property type="match status" value="1"/>
</dbReference>
<proteinExistence type="predicted"/>
<organism evidence="6 7">
    <name type="scientific">Capsicum baccatum</name>
    <name type="common">Peruvian pepper</name>
    <dbReference type="NCBI Taxonomy" id="33114"/>
    <lineage>
        <taxon>Eukaryota</taxon>
        <taxon>Viridiplantae</taxon>
        <taxon>Streptophyta</taxon>
        <taxon>Embryophyta</taxon>
        <taxon>Tracheophyta</taxon>
        <taxon>Spermatophyta</taxon>
        <taxon>Magnoliopsida</taxon>
        <taxon>eudicotyledons</taxon>
        <taxon>Gunneridae</taxon>
        <taxon>Pentapetalae</taxon>
        <taxon>asterids</taxon>
        <taxon>lamiids</taxon>
        <taxon>Solanales</taxon>
        <taxon>Solanaceae</taxon>
        <taxon>Solanoideae</taxon>
        <taxon>Capsiceae</taxon>
        <taxon>Capsicum</taxon>
    </lineage>
</organism>
<dbReference type="InterPro" id="IPR048971">
    <property type="entry name" value="Apc1_3rd"/>
</dbReference>